<organism evidence="2 3">
    <name type="scientific">Kitasatospora viridis</name>
    <dbReference type="NCBI Taxonomy" id="281105"/>
    <lineage>
        <taxon>Bacteria</taxon>
        <taxon>Bacillati</taxon>
        <taxon>Actinomycetota</taxon>
        <taxon>Actinomycetes</taxon>
        <taxon>Kitasatosporales</taxon>
        <taxon>Streptomycetaceae</taxon>
        <taxon>Kitasatospora</taxon>
    </lineage>
</organism>
<protein>
    <submittedName>
        <fullName evidence="2">Uncharacterized protein</fullName>
    </submittedName>
</protein>
<feature type="compositionally biased region" description="Low complexity" evidence="1">
    <location>
        <begin position="104"/>
        <end position="116"/>
    </location>
</feature>
<feature type="region of interest" description="Disordered" evidence="1">
    <location>
        <begin position="104"/>
        <end position="124"/>
    </location>
</feature>
<accession>A0A561TTG3</accession>
<dbReference type="Proteomes" id="UP000317940">
    <property type="component" value="Unassembled WGS sequence"/>
</dbReference>
<comment type="caution">
    <text evidence="2">The sequence shown here is derived from an EMBL/GenBank/DDBJ whole genome shotgun (WGS) entry which is preliminary data.</text>
</comment>
<evidence type="ECO:0000313" key="2">
    <source>
        <dbReference type="EMBL" id="TWF90377.1"/>
    </source>
</evidence>
<dbReference type="OrthoDB" id="4299905at2"/>
<dbReference type="RefSeq" id="WP_145909578.1">
    <property type="nucleotide sequence ID" value="NZ_BAAAMZ010000001.1"/>
</dbReference>
<gene>
    <name evidence="2" type="ORF">FHX73_13421</name>
</gene>
<reference evidence="2 3" key="1">
    <citation type="submission" date="2019-06" db="EMBL/GenBank/DDBJ databases">
        <title>Sequencing the genomes of 1000 actinobacteria strains.</title>
        <authorList>
            <person name="Klenk H.-P."/>
        </authorList>
    </citation>
    <scope>NUCLEOTIDE SEQUENCE [LARGE SCALE GENOMIC DNA]</scope>
    <source>
        <strain evidence="2 3">DSM 44826</strain>
    </source>
</reference>
<sequence>MRNVPVDMRKVGLVLCVAKEPKTDRDTGAQRANRSGEPLWTVSVAVRPAGARTSMIEVTIPGAEPQVEIGQILVFTGLEASLWEIEGRAGLAYRAESVAVAPAGETEAAGGAAAESRGARGGAK</sequence>
<dbReference type="EMBL" id="VIWT01000003">
    <property type="protein sequence ID" value="TWF90377.1"/>
    <property type="molecule type" value="Genomic_DNA"/>
</dbReference>
<keyword evidence="3" id="KW-1185">Reference proteome</keyword>
<evidence type="ECO:0000313" key="3">
    <source>
        <dbReference type="Proteomes" id="UP000317940"/>
    </source>
</evidence>
<name>A0A561TTG3_9ACTN</name>
<proteinExistence type="predicted"/>
<evidence type="ECO:0000256" key="1">
    <source>
        <dbReference type="SAM" id="MobiDB-lite"/>
    </source>
</evidence>
<dbReference type="AlphaFoldDB" id="A0A561TTG3"/>